<feature type="domain" description="Major tropism determinant N-terminal" evidence="1">
    <location>
        <begin position="4"/>
        <end position="39"/>
    </location>
</feature>
<dbReference type="Pfam" id="PF18454">
    <property type="entry name" value="Mtd_N"/>
    <property type="match status" value="1"/>
</dbReference>
<feature type="non-terminal residue" evidence="2">
    <location>
        <position position="287"/>
    </location>
</feature>
<gene>
    <name evidence="2" type="ORF">METZ01_LOCUS375051</name>
</gene>
<reference evidence="2" key="1">
    <citation type="submission" date="2018-05" db="EMBL/GenBank/DDBJ databases">
        <authorList>
            <person name="Lanie J.A."/>
            <person name="Ng W.-L."/>
            <person name="Kazmierczak K.M."/>
            <person name="Andrzejewski T.M."/>
            <person name="Davidsen T.M."/>
            <person name="Wayne K.J."/>
            <person name="Tettelin H."/>
            <person name="Glass J.I."/>
            <person name="Rusch D."/>
            <person name="Podicherti R."/>
            <person name="Tsui H.-C.T."/>
            <person name="Winkler M.E."/>
        </authorList>
    </citation>
    <scope>NUCLEOTIDE SEQUENCE</scope>
</reference>
<protein>
    <recommendedName>
        <fullName evidence="1">Major tropism determinant N-terminal domain-containing protein</fullName>
    </recommendedName>
</protein>
<organism evidence="2">
    <name type="scientific">marine metagenome</name>
    <dbReference type="NCBI Taxonomy" id="408172"/>
    <lineage>
        <taxon>unclassified sequences</taxon>
        <taxon>metagenomes</taxon>
        <taxon>ecological metagenomes</taxon>
    </lineage>
</organism>
<sequence length="287" mass="30186">MALRLRRGTNAERAVITPVEGELLYTTDTKDIYVGDGTTQGGTKITALTELVEDTTPQLGGDLDLNSNNLTGVGNIVIDGTLTVPQIVTDLLADDSTLVFDSATQRLTVEDIVIAGSTTIIDGSTNATNLNSHHSTVTPSRVNLIRSKGTASAPETLVDTDDIFHLNFVAYDGTQYTTGSTIKSTIDGTVSSGVMPGNLEFTVGDSRVLDLKANGTIILRGATALVSAFDSANAYSFNFTKSRGTIDTPTTILDGDKIGTIGWRGHDGTTHLIAAEIDAYADSIEPS</sequence>
<evidence type="ECO:0000313" key="2">
    <source>
        <dbReference type="EMBL" id="SVD22197.1"/>
    </source>
</evidence>
<evidence type="ECO:0000259" key="1">
    <source>
        <dbReference type="Pfam" id="PF18454"/>
    </source>
</evidence>
<dbReference type="InterPro" id="IPR041352">
    <property type="entry name" value="Mtd_N"/>
</dbReference>
<accession>A0A382TL33</accession>
<name>A0A382TL33_9ZZZZ</name>
<dbReference type="EMBL" id="UINC01137077">
    <property type="protein sequence ID" value="SVD22197.1"/>
    <property type="molecule type" value="Genomic_DNA"/>
</dbReference>
<dbReference type="Gene3D" id="2.10.10.30">
    <property type="match status" value="1"/>
</dbReference>
<proteinExistence type="predicted"/>
<dbReference type="AlphaFoldDB" id="A0A382TL33"/>